<dbReference type="Proteomes" id="UP001596241">
    <property type="component" value="Unassembled WGS sequence"/>
</dbReference>
<keyword evidence="2" id="KW-0808">Transferase</keyword>
<evidence type="ECO:0000259" key="1">
    <source>
        <dbReference type="Pfam" id="PF00294"/>
    </source>
</evidence>
<proteinExistence type="predicted"/>
<evidence type="ECO:0000313" key="2">
    <source>
        <dbReference type="EMBL" id="MFC5891680.1"/>
    </source>
</evidence>
<dbReference type="SUPFAM" id="SSF53613">
    <property type="entry name" value="Ribokinase-like"/>
    <property type="match status" value="1"/>
</dbReference>
<feature type="domain" description="Carbohydrate kinase PfkB" evidence="1">
    <location>
        <begin position="1"/>
        <end position="259"/>
    </location>
</feature>
<protein>
    <submittedName>
        <fullName evidence="2">PfkB family carbohydrate kinase</fullName>
    </submittedName>
</protein>
<reference evidence="3" key="1">
    <citation type="journal article" date="2019" name="Int. J. Syst. Evol. Microbiol.">
        <title>The Global Catalogue of Microorganisms (GCM) 10K type strain sequencing project: providing services to taxonomists for standard genome sequencing and annotation.</title>
        <authorList>
            <consortium name="The Broad Institute Genomics Platform"/>
            <consortium name="The Broad Institute Genome Sequencing Center for Infectious Disease"/>
            <person name="Wu L."/>
            <person name="Ma J."/>
        </authorList>
    </citation>
    <scope>NUCLEOTIDE SEQUENCE [LARGE SCALE GENOMIC DNA]</scope>
    <source>
        <strain evidence="3">CGMCC 1.15809</strain>
    </source>
</reference>
<dbReference type="InterPro" id="IPR029056">
    <property type="entry name" value="Ribokinase-like"/>
</dbReference>
<evidence type="ECO:0000313" key="3">
    <source>
        <dbReference type="Proteomes" id="UP001596241"/>
    </source>
</evidence>
<dbReference type="Gene3D" id="3.40.1190.20">
    <property type="match status" value="1"/>
</dbReference>
<dbReference type="GO" id="GO:0016301">
    <property type="term" value="F:kinase activity"/>
    <property type="evidence" value="ECO:0007669"/>
    <property type="project" value="UniProtKB-KW"/>
</dbReference>
<dbReference type="EMBL" id="JBHSPW010000001">
    <property type="protein sequence ID" value="MFC5891680.1"/>
    <property type="molecule type" value="Genomic_DNA"/>
</dbReference>
<sequence length="272" mass="28726">MTRLDVIGNVSQDVTRYPDDRGGARLGGAALFVALAAARAGRPAAPVCVLGEDLAHVPRTPGLAGLDWSAHGEAEGTSTRFDLRYDLQGELTDVRTDYGVAERLTHHALAHVDRHPGGQYHVCCRRPLDAAAVLDQLVHRGATFSVDFFLPSAEDMIRLVAPWLNGASTVFVNAAEYRLLQAVTDAAALPEVVVTDGPRAARVLAFGRQTASVIPPSRAPREVSGAGDTVAGTFLAHRSRGATPARALAEAVEAAARFVAASSFPLPAQRRA</sequence>
<comment type="caution">
    <text evidence="2">The sequence shown here is derived from an EMBL/GenBank/DDBJ whole genome shotgun (WGS) entry which is preliminary data.</text>
</comment>
<name>A0ABW1FCF0_9ACTN</name>
<accession>A0ABW1FCF0</accession>
<dbReference type="InterPro" id="IPR011611">
    <property type="entry name" value="PfkB_dom"/>
</dbReference>
<dbReference type="RefSeq" id="WP_345081153.1">
    <property type="nucleotide sequence ID" value="NZ_BAAAWG010000006.1"/>
</dbReference>
<dbReference type="Pfam" id="PF00294">
    <property type="entry name" value="PfkB"/>
    <property type="match status" value="1"/>
</dbReference>
<keyword evidence="2" id="KW-0418">Kinase</keyword>
<gene>
    <name evidence="2" type="ORF">ACFP3M_02405</name>
</gene>
<organism evidence="2 3">
    <name type="scientific">Streptomyces ramulosus</name>
    <dbReference type="NCBI Taxonomy" id="47762"/>
    <lineage>
        <taxon>Bacteria</taxon>
        <taxon>Bacillati</taxon>
        <taxon>Actinomycetota</taxon>
        <taxon>Actinomycetes</taxon>
        <taxon>Kitasatosporales</taxon>
        <taxon>Streptomycetaceae</taxon>
        <taxon>Streptomyces</taxon>
    </lineage>
</organism>
<keyword evidence="3" id="KW-1185">Reference proteome</keyword>